<evidence type="ECO:0000256" key="3">
    <source>
        <dbReference type="SAM" id="MobiDB-lite"/>
    </source>
</evidence>
<dbReference type="InterPro" id="IPR042099">
    <property type="entry name" value="ANL_N_sf"/>
</dbReference>
<evidence type="ECO:0000313" key="6">
    <source>
        <dbReference type="EMBL" id="NMW87150.1"/>
    </source>
</evidence>
<dbReference type="RefSeq" id="WP_013189057.1">
    <property type="nucleotide sequence ID" value="NZ_CAMYEK010000007.1"/>
</dbReference>
<keyword evidence="2" id="KW-0436">Ligase</keyword>
<feature type="region of interest" description="Disordered" evidence="3">
    <location>
        <begin position="71"/>
        <end position="124"/>
    </location>
</feature>
<evidence type="ECO:0000256" key="1">
    <source>
        <dbReference type="ARBA" id="ARBA00006432"/>
    </source>
</evidence>
<dbReference type="Proteomes" id="UP000553981">
    <property type="component" value="Unassembled WGS sequence"/>
</dbReference>
<dbReference type="Pfam" id="PF13193">
    <property type="entry name" value="AMP-binding_C"/>
    <property type="match status" value="1"/>
</dbReference>
<dbReference type="Pfam" id="PF00501">
    <property type="entry name" value="AMP-binding"/>
    <property type="match status" value="1"/>
</dbReference>
<dbReference type="EMBL" id="JABCUI010000002">
    <property type="protein sequence ID" value="NMW87150.1"/>
    <property type="molecule type" value="Genomic_DNA"/>
</dbReference>
<dbReference type="GO" id="GO:0031956">
    <property type="term" value="F:medium-chain fatty acid-CoA ligase activity"/>
    <property type="evidence" value="ECO:0007669"/>
    <property type="project" value="TreeGrafter"/>
</dbReference>
<comment type="caution">
    <text evidence="6">The sequence shown here is derived from an EMBL/GenBank/DDBJ whole genome shotgun (WGS) entry which is preliminary data.</text>
</comment>
<dbReference type="OMA" id="WYRTDDY"/>
<reference evidence="6 7" key="1">
    <citation type="submission" date="2020-04" db="EMBL/GenBank/DDBJ databases">
        <title>Antimicrobial susceptibility and clonality of vaginal-derived multi-drug resistant Mobiluncus isolates in China.</title>
        <authorList>
            <person name="Zhang X."/>
        </authorList>
    </citation>
    <scope>NUCLEOTIDE SEQUENCE [LARGE SCALE GENOMIC DNA]</scope>
    <source>
        <strain evidence="6 7">19</strain>
    </source>
</reference>
<dbReference type="GO" id="GO:0006631">
    <property type="term" value="P:fatty acid metabolic process"/>
    <property type="evidence" value="ECO:0007669"/>
    <property type="project" value="TreeGrafter"/>
</dbReference>
<dbReference type="InterPro" id="IPR000873">
    <property type="entry name" value="AMP-dep_synth/lig_dom"/>
</dbReference>
<comment type="similarity">
    <text evidence="1">Belongs to the ATP-dependent AMP-binding enzyme family.</text>
</comment>
<sequence length="530" mass="55757">MKLVSDTAKRGVPVRFCFLTGGTKPHDVVNLADGLDTAIAPFLTTEEQLARSGRQVTDDYDWEAALAEIRAEENADEPTSPAETDSPTEPDWSAPTSESPQDTASPETPQDDAPADTPSDQAPRQEVREILVPIAPGVDPERARRILRSRLNGPLPAKTDLIMQTSGSQTGDGHLVAISASALVSSARSTLAALGGPGRWILALPTHHVSGLQVLTRSLISGTKPIIVDTTNGFKPASLVRAVTRATQNSTLPVYLSLVPTQVSKILDEGGDAVDALAKVDTILVGGAAFTPFLADRAKAVGWHVVETYGMTETCGGCVYDGIPLLGTQVSTVGDTVWVTGTSLMEGYVEKPPVGMDPAEASPWIQMGPRRWFKTSDTGRMEGPRLIIQGRTDDVINTGGVKVHASAVEQASLSVTGVGEVCVVGLPDARWGELVTAVVVPGDDLDVDLLAPMLGSPASLGVLGKDGMSEPDSLAARIRTAVTAELGAAHAPRVVVVVQHLPTLGPGKVARHEVAELAKRELRAGRAWVR</sequence>
<accession>A0A7Y0UGZ9</accession>
<dbReference type="GeneID" id="55565109"/>
<feature type="domain" description="AMP-dependent synthetase/ligase" evidence="4">
    <location>
        <begin position="154"/>
        <end position="340"/>
    </location>
</feature>
<feature type="domain" description="AMP-binding enzyme C-terminal" evidence="5">
    <location>
        <begin position="408"/>
        <end position="508"/>
    </location>
</feature>
<evidence type="ECO:0000313" key="7">
    <source>
        <dbReference type="Proteomes" id="UP000553981"/>
    </source>
</evidence>
<feature type="compositionally biased region" description="Polar residues" evidence="3">
    <location>
        <begin position="94"/>
        <end position="108"/>
    </location>
</feature>
<name>A0A7Y0UGZ9_9ACTO</name>
<dbReference type="SUPFAM" id="SSF56801">
    <property type="entry name" value="Acetyl-CoA synthetase-like"/>
    <property type="match status" value="1"/>
</dbReference>
<dbReference type="AlphaFoldDB" id="A0A7Y0UGZ9"/>
<evidence type="ECO:0000259" key="5">
    <source>
        <dbReference type="Pfam" id="PF13193"/>
    </source>
</evidence>
<proteinExistence type="inferred from homology"/>
<gene>
    <name evidence="6" type="ORF">HHJ67_05210</name>
</gene>
<dbReference type="Gene3D" id="3.30.300.30">
    <property type="match status" value="1"/>
</dbReference>
<protein>
    <submittedName>
        <fullName evidence="6">AMP-binding protein</fullName>
    </submittedName>
</protein>
<organism evidence="6 7">
    <name type="scientific">Mobiluncus curtisii</name>
    <dbReference type="NCBI Taxonomy" id="2051"/>
    <lineage>
        <taxon>Bacteria</taxon>
        <taxon>Bacillati</taxon>
        <taxon>Actinomycetota</taxon>
        <taxon>Actinomycetes</taxon>
        <taxon>Actinomycetales</taxon>
        <taxon>Actinomycetaceae</taxon>
        <taxon>Mobiluncus</taxon>
    </lineage>
</organism>
<dbReference type="InterPro" id="IPR025110">
    <property type="entry name" value="AMP-bd_C"/>
</dbReference>
<dbReference type="PANTHER" id="PTHR43201">
    <property type="entry name" value="ACYL-COA SYNTHETASE"/>
    <property type="match status" value="1"/>
</dbReference>
<dbReference type="PANTHER" id="PTHR43201:SF5">
    <property type="entry name" value="MEDIUM-CHAIN ACYL-COA LIGASE ACSF2, MITOCHONDRIAL"/>
    <property type="match status" value="1"/>
</dbReference>
<dbReference type="InterPro" id="IPR045851">
    <property type="entry name" value="AMP-bd_C_sf"/>
</dbReference>
<evidence type="ECO:0000259" key="4">
    <source>
        <dbReference type="Pfam" id="PF00501"/>
    </source>
</evidence>
<evidence type="ECO:0000256" key="2">
    <source>
        <dbReference type="ARBA" id="ARBA00022598"/>
    </source>
</evidence>
<dbReference type="Gene3D" id="3.40.50.12780">
    <property type="entry name" value="N-terminal domain of ligase-like"/>
    <property type="match status" value="1"/>
</dbReference>